<organism evidence="7 8">
    <name type="scientific">Dyella soli</name>
    <dbReference type="NCBI Taxonomy" id="522319"/>
    <lineage>
        <taxon>Bacteria</taxon>
        <taxon>Pseudomonadati</taxon>
        <taxon>Pseudomonadota</taxon>
        <taxon>Gammaproteobacteria</taxon>
        <taxon>Lysobacterales</taxon>
        <taxon>Rhodanobacteraceae</taxon>
        <taxon>Dyella</taxon>
    </lineage>
</organism>
<dbReference type="Pfam" id="PF09864">
    <property type="entry name" value="MliC"/>
    <property type="match status" value="1"/>
</dbReference>
<feature type="region of interest" description="Disordered" evidence="5">
    <location>
        <begin position="110"/>
        <end position="138"/>
    </location>
</feature>
<dbReference type="SUPFAM" id="SSF141488">
    <property type="entry name" value="YdhA-like"/>
    <property type="match status" value="1"/>
</dbReference>
<keyword evidence="3" id="KW-0564">Palmitate</keyword>
<gene>
    <name evidence="7" type="ORF">EZM97_21260</name>
</gene>
<protein>
    <recommendedName>
        <fullName evidence="6">C-type lysozyme inhibitor domain-containing protein</fullName>
    </recommendedName>
</protein>
<evidence type="ECO:0000259" key="6">
    <source>
        <dbReference type="Pfam" id="PF09864"/>
    </source>
</evidence>
<dbReference type="Proteomes" id="UP000291822">
    <property type="component" value="Unassembled WGS sequence"/>
</dbReference>
<dbReference type="AlphaFoldDB" id="A0A4R0YMN4"/>
<evidence type="ECO:0000256" key="5">
    <source>
        <dbReference type="SAM" id="MobiDB-lite"/>
    </source>
</evidence>
<evidence type="ECO:0000256" key="2">
    <source>
        <dbReference type="ARBA" id="ARBA00023136"/>
    </source>
</evidence>
<dbReference type="InterPro" id="IPR036328">
    <property type="entry name" value="MliC_sf"/>
</dbReference>
<evidence type="ECO:0000256" key="1">
    <source>
        <dbReference type="ARBA" id="ARBA00022729"/>
    </source>
</evidence>
<sequence>MFPCKKHDGDLAAVIMRRSMTGPVSGSSGPGRNTGWAGDAPSRGRNSGLRMLGPAPGPERGARASRVVHRRALSVRDLQNQPVEEVIMRANHPLLALACLLPLAGCTSHDREPPAPPAAAAPMTKAPEPPTSAPGSAQPQVEKATHVYAYQCGDLAVTGKFSVERVELSFAGRTLVLPHALSGSGARYADDKGNEFWGKGLTDAMFTQSGEKMRLCKGDGKELGD</sequence>
<keyword evidence="1" id="KW-0732">Signal</keyword>
<proteinExistence type="predicted"/>
<dbReference type="Gene3D" id="2.40.128.200">
    <property type="match status" value="1"/>
</dbReference>
<feature type="compositionally biased region" description="Polar residues" evidence="5">
    <location>
        <begin position="22"/>
        <end position="31"/>
    </location>
</feature>
<dbReference type="EMBL" id="SJTG01000003">
    <property type="protein sequence ID" value="TCI08787.1"/>
    <property type="molecule type" value="Genomic_DNA"/>
</dbReference>
<feature type="region of interest" description="Disordered" evidence="5">
    <location>
        <begin position="20"/>
        <end position="62"/>
    </location>
</feature>
<evidence type="ECO:0000313" key="8">
    <source>
        <dbReference type="Proteomes" id="UP000291822"/>
    </source>
</evidence>
<keyword evidence="2" id="KW-0472">Membrane</keyword>
<evidence type="ECO:0000256" key="3">
    <source>
        <dbReference type="ARBA" id="ARBA00023139"/>
    </source>
</evidence>
<reference evidence="7 8" key="1">
    <citation type="submission" date="2019-02" db="EMBL/GenBank/DDBJ databases">
        <title>Dyella amyloliquefaciens sp. nov., isolated from forest soil.</title>
        <authorList>
            <person name="Gao Z.-H."/>
            <person name="Qiu L.-H."/>
        </authorList>
    </citation>
    <scope>NUCLEOTIDE SEQUENCE [LARGE SCALE GENOMIC DNA]</scope>
    <source>
        <strain evidence="7 8">KACC 12747</strain>
    </source>
</reference>
<accession>A0A4R0YMN4</accession>
<name>A0A4R0YMN4_9GAMM</name>
<evidence type="ECO:0000256" key="4">
    <source>
        <dbReference type="ARBA" id="ARBA00023288"/>
    </source>
</evidence>
<feature type="domain" description="C-type lysozyme inhibitor" evidence="6">
    <location>
        <begin position="150"/>
        <end position="212"/>
    </location>
</feature>
<comment type="caution">
    <text evidence="7">The sequence shown here is derived from an EMBL/GenBank/DDBJ whole genome shotgun (WGS) entry which is preliminary data.</text>
</comment>
<keyword evidence="4" id="KW-0449">Lipoprotein</keyword>
<keyword evidence="8" id="KW-1185">Reference proteome</keyword>
<dbReference type="InterPro" id="IPR018660">
    <property type="entry name" value="MliC"/>
</dbReference>
<evidence type="ECO:0000313" key="7">
    <source>
        <dbReference type="EMBL" id="TCI08787.1"/>
    </source>
</evidence>